<gene>
    <name evidence="2" type="ORF">GA0061080_10971</name>
</gene>
<protein>
    <submittedName>
        <fullName evidence="2">RHS protein</fullName>
    </submittedName>
</protein>
<evidence type="ECO:0000313" key="2">
    <source>
        <dbReference type="EMBL" id="SCC33853.1"/>
    </source>
</evidence>
<evidence type="ECO:0000259" key="1">
    <source>
        <dbReference type="Pfam" id="PF03527"/>
    </source>
</evidence>
<proteinExistence type="predicted"/>
<dbReference type="AlphaFoldDB" id="A0A1C4DR92"/>
<organism evidence="2 3">
    <name type="scientific">Gilliamella intestini</name>
    <dbReference type="NCBI Taxonomy" id="1798183"/>
    <lineage>
        <taxon>Bacteria</taxon>
        <taxon>Pseudomonadati</taxon>
        <taxon>Pseudomonadota</taxon>
        <taxon>Gammaproteobacteria</taxon>
        <taxon>Orbales</taxon>
        <taxon>Orbaceae</taxon>
        <taxon>Gilliamella</taxon>
    </lineage>
</organism>
<dbReference type="EMBL" id="FMBA01000097">
    <property type="protein sequence ID" value="SCC33853.1"/>
    <property type="molecule type" value="Genomic_DNA"/>
</dbReference>
<sequence>MQTGDKTLFFWLGDKLITECHADDADFSVETIRNEHTKAQNYRCLSYIYEPSSTGFRPMAQLVGRGRGGQIYYYLNDQLGTPQELMTANGDIVWSGVYKSYGELAI</sequence>
<dbReference type="Pfam" id="PF03527">
    <property type="entry name" value="RHS"/>
    <property type="match status" value="1"/>
</dbReference>
<feature type="non-terminal residue" evidence="2">
    <location>
        <position position="106"/>
    </location>
</feature>
<feature type="domain" description="RHS protein conserved region" evidence="1">
    <location>
        <begin position="71"/>
        <end position="104"/>
    </location>
</feature>
<dbReference type="InterPro" id="IPR001826">
    <property type="entry name" value="RHS"/>
</dbReference>
<keyword evidence="3" id="KW-1185">Reference proteome</keyword>
<dbReference type="Proteomes" id="UP000199698">
    <property type="component" value="Unassembled WGS sequence"/>
</dbReference>
<dbReference type="Gene3D" id="2.180.10.10">
    <property type="entry name" value="RHS repeat-associated core"/>
    <property type="match status" value="1"/>
</dbReference>
<evidence type="ECO:0000313" key="3">
    <source>
        <dbReference type="Proteomes" id="UP000199698"/>
    </source>
</evidence>
<accession>A0A1C4DR92</accession>
<reference evidence="3" key="1">
    <citation type="submission" date="2016-08" db="EMBL/GenBank/DDBJ databases">
        <authorList>
            <person name="Varghese N."/>
            <person name="Submissions Spin"/>
        </authorList>
    </citation>
    <scope>NUCLEOTIDE SEQUENCE [LARGE SCALE GENOMIC DNA]</scope>
    <source>
        <strain evidence="3">R-53144</strain>
    </source>
</reference>
<name>A0A1C4DR92_9GAMM</name>
<dbReference type="STRING" id="1798183.GA0061080_10971"/>